<dbReference type="PANTHER" id="PTHR21963">
    <property type="entry name" value="PF6"/>
    <property type="match status" value="1"/>
</dbReference>
<protein>
    <submittedName>
        <fullName evidence="1">Uncharacterized protein</fullName>
    </submittedName>
</protein>
<dbReference type="Proteomes" id="UP001431783">
    <property type="component" value="Unassembled WGS sequence"/>
</dbReference>
<dbReference type="GO" id="GO:0003351">
    <property type="term" value="P:epithelial cilium movement involved in extracellular fluid movement"/>
    <property type="evidence" value="ECO:0007669"/>
    <property type="project" value="TreeGrafter"/>
</dbReference>
<dbReference type="InterPro" id="IPR026173">
    <property type="entry name" value="SPAG17"/>
</dbReference>
<name>A0AAW1VCA3_9CUCU</name>
<organism evidence="1 2">
    <name type="scientific">Henosepilachna vigintioctopunctata</name>
    <dbReference type="NCBI Taxonomy" id="420089"/>
    <lineage>
        <taxon>Eukaryota</taxon>
        <taxon>Metazoa</taxon>
        <taxon>Ecdysozoa</taxon>
        <taxon>Arthropoda</taxon>
        <taxon>Hexapoda</taxon>
        <taxon>Insecta</taxon>
        <taxon>Pterygota</taxon>
        <taxon>Neoptera</taxon>
        <taxon>Endopterygota</taxon>
        <taxon>Coleoptera</taxon>
        <taxon>Polyphaga</taxon>
        <taxon>Cucujiformia</taxon>
        <taxon>Coccinelloidea</taxon>
        <taxon>Coccinellidae</taxon>
        <taxon>Epilachninae</taxon>
        <taxon>Epilachnini</taxon>
        <taxon>Henosepilachna</taxon>
    </lineage>
</organism>
<proteinExistence type="predicted"/>
<evidence type="ECO:0000313" key="1">
    <source>
        <dbReference type="EMBL" id="KAK9890769.1"/>
    </source>
</evidence>
<sequence length="1510" mass="178700">MSLSTKMSYIRANESFLSQGRRRSTLQSANTIFSKADLDEFCPTELYEIILANELTPECVELQNGIIEASKKDENPPNVVFITQDEIYEFIKAVDKNELHNFWHPSQHIANLKELCSEYVELSEENEGYDDVGIENFARILKHYVINKMCTPRIKAAEFEKKMSKLNETLKKLQTNKIISANVKKKKPKRKKTKKKIESQENEDLLQDLPSKLPNDSDDLKDHIFFYILIGFKDPIFLKILPRHKVPINCILQISSKEYVSRTELDDFWRKIDEMSKRVHKHKLTEDMIHMKYVYNSQIPEEDQEDFFKQRLTELYDILMEIPELKRKHFHYIRHLYPFDFNEGQFRYGPFPMYEANMQKIPIEFVTIPYIVKSMVDEVENYSVSSEIEKCRQNEFDKVCKIKCELYQRNNEVDKVKNDKTEFEKQRCPFKFNKFLTPHILLKPKSIEERRTLTQKFHEGDQLNILISAKKHMENMVLSDFDILSKQKVLQLRKACEDSLFCNHQDDICILRKDFIPKMKKPIFTKEQTNHFLHLLFLSNMKISEDTFRRKKIYSKYLCTGEEVFEHLTFLPDSNMLVSCENLFQKFYAMQHRWIEPLPNTVLIQRLFECQKEFSNFHFHYCYQTNTFLVYFHNNLTASGTRSRVWRESLRTLTCLRDFCSFYIFEDAEWLSKHPPKKQIKYEEYKQNEDARFFQRMIESDNRYREYKKYLAPFRYCGDTDCQGNLTCLVEECEKTGKYAPIEGLYPNLSEIMTEIKTHPTGYDLKKTCAKDREPDTLLSYDRRPQRFGLTGSTHEFFSHDGVKITIDTCRFHSEDFKLNFSMEFDSNVLFGHFRRHDVNVHLALADGTIVKFGNLKSNVQPKSSSCSEIEVNERLGLFLTVAGESIYDMYWNDLIHAPDDVTRTEERKMLSIYEDKDFVPLEDSARKVPERESKKTYTNILKRLVPSNEAYKVAFHKSNNLSAKLKKKYVSYSSIIRRVLKDNVEDKEMPVYHRKVLLKGYDQSRYQKDDLSVKVTLPNGLMVEALPSTTNNDDIIIKQMHSEAGKNSSVSDEDYRLFFENGMILIRFSSGNMRIMDAQGIIVELREKPIKSKFDLDNKKCFRDIEMCRKQLYLINKNSKSKKHKIDSYKRSRRSHLNFSIKLNMQHFNILDKFKLPFSKVDLITLDGGIYKIREDTVKKNKVARYLDSHDFINHELFRQRTDNMKSLYKNNGSVIFVFPDGTKITKSMVVDTKLSFFNKRDKEGWVIVSNIYLYEHPSYLPIEFKNGPRLANPRLALIYLKDNVKLELASNNCDIEFNEQSFIQLDPESINFKKVCLKCGSSCTCDIDILPKDFKKTTEKFEPFLIMKDSYDKQFESDSQGRCKVNTDFIKGELNNLQCNHYLNNDYQKVFLIHGDLSGDLLWNDKMVVREIDKIKQEIKKDPLAATFEEFTTVDKSMTSFKFIRNKYVEFKDKYLSPRYMFPMVFMKTSDYDINPLPSYQVSKSIFNIIQEKDIRDLRDIFKKLFKD</sequence>
<dbReference type="GO" id="GO:0005576">
    <property type="term" value="C:extracellular region"/>
    <property type="evidence" value="ECO:0007669"/>
    <property type="project" value="GOC"/>
</dbReference>
<keyword evidence="2" id="KW-1185">Reference proteome</keyword>
<reference evidence="1 2" key="1">
    <citation type="submission" date="2023-03" db="EMBL/GenBank/DDBJ databases">
        <title>Genome insight into feeding habits of ladybird beetles.</title>
        <authorList>
            <person name="Li H.-S."/>
            <person name="Huang Y.-H."/>
            <person name="Pang H."/>
        </authorList>
    </citation>
    <scope>NUCLEOTIDE SEQUENCE [LARGE SCALE GENOMIC DNA]</scope>
    <source>
        <strain evidence="1">SYSU_2023b</strain>
        <tissue evidence="1">Whole body</tissue>
    </source>
</reference>
<comment type="caution">
    <text evidence="1">The sequence shown here is derived from an EMBL/GenBank/DDBJ whole genome shotgun (WGS) entry which is preliminary data.</text>
</comment>
<dbReference type="GO" id="GO:1904158">
    <property type="term" value="P:axonemal central apparatus assembly"/>
    <property type="evidence" value="ECO:0007669"/>
    <property type="project" value="TreeGrafter"/>
</dbReference>
<dbReference type="PANTHER" id="PTHR21963:SF1">
    <property type="entry name" value="SPERM-ASSOCIATED ANTIGEN 17"/>
    <property type="match status" value="1"/>
</dbReference>
<accession>A0AAW1VCA3</accession>
<evidence type="ECO:0000313" key="2">
    <source>
        <dbReference type="Proteomes" id="UP001431783"/>
    </source>
</evidence>
<dbReference type="GO" id="GO:1990716">
    <property type="term" value="C:axonemal central apparatus"/>
    <property type="evidence" value="ECO:0007669"/>
    <property type="project" value="TreeGrafter"/>
</dbReference>
<gene>
    <name evidence="1" type="ORF">WA026_012114</name>
</gene>
<dbReference type="EMBL" id="JARQZJ010000126">
    <property type="protein sequence ID" value="KAK9890769.1"/>
    <property type="molecule type" value="Genomic_DNA"/>
</dbReference>